<dbReference type="AlphaFoldDB" id="A0A6A6T084"/>
<evidence type="ECO:0000256" key="1">
    <source>
        <dbReference type="ARBA" id="ARBA00010139"/>
    </source>
</evidence>
<feature type="non-terminal residue" evidence="2">
    <location>
        <position position="1"/>
    </location>
</feature>
<accession>A0A6A6T084</accession>
<organism evidence="2 3">
    <name type="scientific">Lophiostoma macrostomum CBS 122681</name>
    <dbReference type="NCBI Taxonomy" id="1314788"/>
    <lineage>
        <taxon>Eukaryota</taxon>
        <taxon>Fungi</taxon>
        <taxon>Dikarya</taxon>
        <taxon>Ascomycota</taxon>
        <taxon>Pezizomycotina</taxon>
        <taxon>Dothideomycetes</taxon>
        <taxon>Pleosporomycetidae</taxon>
        <taxon>Pleosporales</taxon>
        <taxon>Lophiostomataceae</taxon>
        <taxon>Lophiostoma</taxon>
    </lineage>
</organism>
<comment type="similarity">
    <text evidence="1">Belongs to the FAD-binding monooxygenase family.</text>
</comment>
<proteinExistence type="inferred from homology"/>
<dbReference type="OrthoDB" id="74360at2759"/>
<sequence length="565" mass="63258">IIVGAGIGGTTTALLLSRKVKNITIDVFDRFPKIVGSTIGGTWAANVYPGVRCDVPSHAYQLSFAPNTQWSEYYPQGAEIQQYYENTVKRFGLFDRFHLRHEVLGATWDERLNVWSVEVRNLDTGHIRTETADFFISSQGRISTPKYLQLEGLYTKFRGEVIHTARWRDEVDLTGRRVAVIGNGASGQQLIPNILSKVQRIDHYVRTKTWVTATFAKDLYEASADASGGPKFTNEELDLFKKDPKAYLEFRRQLELTLHRPPGADVLGSEANHSLRDAIIDTMLRRIGGDKDFLARILPDYAPGCKRLTPAPGYLEALVGPKVDYITDRIVRADETGLWTADGVHREVDVIVTATGFETGFTTHFPVLGLGGVDLKEAWSQDGELGYPNTYLGIMAPNVPNYFTVLQAQGNARGGTVPLQIEIAATFIAKATRKIQSQSYVALHPSAHAATEFNDIVSGYFDDKVTSDKCGSWFKQAPGRSRVLIAWPGSLHHRAGILKDPRWEDFHFVRSPDAKRNRFEYFGNGWTEKEARGDEREITDYLHEVRDVFEAAEHAHEAVAIKSKL</sequence>
<gene>
    <name evidence="2" type="ORF">K491DRAFT_726506</name>
</gene>
<evidence type="ECO:0000313" key="2">
    <source>
        <dbReference type="EMBL" id="KAF2652581.1"/>
    </source>
</evidence>
<keyword evidence="3" id="KW-1185">Reference proteome</keyword>
<dbReference type="Gene3D" id="3.50.50.60">
    <property type="entry name" value="FAD/NAD(P)-binding domain"/>
    <property type="match status" value="2"/>
</dbReference>
<dbReference type="EMBL" id="MU004398">
    <property type="protein sequence ID" value="KAF2652581.1"/>
    <property type="molecule type" value="Genomic_DNA"/>
</dbReference>
<dbReference type="Pfam" id="PF13450">
    <property type="entry name" value="NAD_binding_8"/>
    <property type="match status" value="1"/>
</dbReference>
<dbReference type="SUPFAM" id="SSF51905">
    <property type="entry name" value="FAD/NAD(P)-binding domain"/>
    <property type="match status" value="2"/>
</dbReference>
<name>A0A6A6T084_9PLEO</name>
<dbReference type="Proteomes" id="UP000799324">
    <property type="component" value="Unassembled WGS sequence"/>
</dbReference>
<dbReference type="PANTHER" id="PTHR42877">
    <property type="entry name" value="L-ORNITHINE N(5)-MONOOXYGENASE-RELATED"/>
    <property type="match status" value="1"/>
</dbReference>
<reference evidence="2" key="1">
    <citation type="journal article" date="2020" name="Stud. Mycol.">
        <title>101 Dothideomycetes genomes: a test case for predicting lifestyles and emergence of pathogens.</title>
        <authorList>
            <person name="Haridas S."/>
            <person name="Albert R."/>
            <person name="Binder M."/>
            <person name="Bloem J."/>
            <person name="Labutti K."/>
            <person name="Salamov A."/>
            <person name="Andreopoulos B."/>
            <person name="Baker S."/>
            <person name="Barry K."/>
            <person name="Bills G."/>
            <person name="Bluhm B."/>
            <person name="Cannon C."/>
            <person name="Castanera R."/>
            <person name="Culley D."/>
            <person name="Daum C."/>
            <person name="Ezra D."/>
            <person name="Gonzalez J."/>
            <person name="Henrissat B."/>
            <person name="Kuo A."/>
            <person name="Liang C."/>
            <person name="Lipzen A."/>
            <person name="Lutzoni F."/>
            <person name="Magnuson J."/>
            <person name="Mondo S."/>
            <person name="Nolan M."/>
            <person name="Ohm R."/>
            <person name="Pangilinan J."/>
            <person name="Park H.-J."/>
            <person name="Ramirez L."/>
            <person name="Alfaro M."/>
            <person name="Sun H."/>
            <person name="Tritt A."/>
            <person name="Yoshinaga Y."/>
            <person name="Zwiers L.-H."/>
            <person name="Turgeon B."/>
            <person name="Goodwin S."/>
            <person name="Spatafora J."/>
            <person name="Crous P."/>
            <person name="Grigoriev I."/>
        </authorList>
    </citation>
    <scope>NUCLEOTIDE SEQUENCE</scope>
    <source>
        <strain evidence="2">CBS 122681</strain>
    </source>
</reference>
<dbReference type="InterPro" id="IPR036188">
    <property type="entry name" value="FAD/NAD-bd_sf"/>
</dbReference>
<evidence type="ECO:0000313" key="3">
    <source>
        <dbReference type="Proteomes" id="UP000799324"/>
    </source>
</evidence>
<dbReference type="InterPro" id="IPR051209">
    <property type="entry name" value="FAD-bind_Monooxygenase_sf"/>
</dbReference>
<dbReference type="PANTHER" id="PTHR42877:SF6">
    <property type="entry name" value="MONOOXYGENASE, PUTATIVE (AFU_ORTHOLOGUE AFUA_3G15050)-RELATED"/>
    <property type="match status" value="1"/>
</dbReference>
<protein>
    <submittedName>
        <fullName evidence="2">FAD/NAD(P)-binding domain-containing protein</fullName>
    </submittedName>
</protein>